<evidence type="ECO:0000313" key="8">
    <source>
        <dbReference type="Proteomes" id="UP000648663"/>
    </source>
</evidence>
<dbReference type="InterPro" id="IPR000843">
    <property type="entry name" value="HTH_LacI"/>
</dbReference>
<keyword evidence="8" id="KW-1185">Reference proteome</keyword>
<keyword evidence="3" id="KW-0804">Transcription</keyword>
<dbReference type="GO" id="GO:0000976">
    <property type="term" value="F:transcription cis-regulatory region binding"/>
    <property type="evidence" value="ECO:0007669"/>
    <property type="project" value="TreeGrafter"/>
</dbReference>
<accession>A0A846LQP8</accession>
<dbReference type="RefSeq" id="WP_166757439.1">
    <property type="nucleotide sequence ID" value="NZ_BAABJU010000011.1"/>
</dbReference>
<dbReference type="SUPFAM" id="SSF47413">
    <property type="entry name" value="lambda repressor-like DNA-binding domains"/>
    <property type="match status" value="1"/>
</dbReference>
<reference evidence="6 7" key="3">
    <citation type="submission" date="2020-02" db="EMBL/GenBank/DDBJ databases">
        <title>Sequencing the genomes of 1000 actinobacteria strains.</title>
        <authorList>
            <person name="Klenk H.-P."/>
        </authorList>
    </citation>
    <scope>NUCLEOTIDE SEQUENCE [LARGE SCALE GENOMIC DNA]</scope>
    <source>
        <strain evidence="6 7">DSM 45201</strain>
    </source>
</reference>
<dbReference type="AlphaFoldDB" id="A0A846LQP8"/>
<evidence type="ECO:0000256" key="2">
    <source>
        <dbReference type="ARBA" id="ARBA00023125"/>
    </source>
</evidence>
<dbReference type="InterPro" id="IPR046335">
    <property type="entry name" value="LacI/GalR-like_sensor"/>
</dbReference>
<dbReference type="Proteomes" id="UP000552836">
    <property type="component" value="Unassembled WGS sequence"/>
</dbReference>
<reference evidence="5" key="1">
    <citation type="journal article" date="2014" name="Int. J. Syst. Evol. Microbiol.">
        <title>Complete genome of a new Firmicutes species belonging to the dominant human colonic microbiota ('Ruminococcus bicirculans') reveals two chromosomes and a selective capacity to utilize plant glucans.</title>
        <authorList>
            <consortium name="NISC Comparative Sequencing Program"/>
            <person name="Wegmann U."/>
            <person name="Louis P."/>
            <person name="Goesmann A."/>
            <person name="Henrissat B."/>
            <person name="Duncan S.H."/>
            <person name="Flint H.J."/>
        </authorList>
    </citation>
    <scope>NUCLEOTIDE SEQUENCE</scope>
    <source>
        <strain evidence="5">CGMCC 4.5581</strain>
    </source>
</reference>
<dbReference type="SMART" id="SM00354">
    <property type="entry name" value="HTH_LACI"/>
    <property type="match status" value="1"/>
</dbReference>
<name>A0A846LQP8_9ACTN</name>
<dbReference type="Pfam" id="PF00356">
    <property type="entry name" value="LacI"/>
    <property type="match status" value="1"/>
</dbReference>
<comment type="caution">
    <text evidence="6">The sequence shown here is derived from an EMBL/GenBank/DDBJ whole genome shotgun (WGS) entry which is preliminary data.</text>
</comment>
<dbReference type="CDD" id="cd01392">
    <property type="entry name" value="HTH_LacI"/>
    <property type="match status" value="1"/>
</dbReference>
<sequence length="323" mass="33767">MPRVTSADVARESGVSRTTVSYVLNDKHGAMISEDTRQRVQAAAARLGYSPSAAARTLRSGRSDLVLCVLPNWPVGPVLDTVLDELTRELAERQLSVLVHHGRSPLAELWRAVTPRAVVGFTEFGAEDADAMRRAGIQVLSTSLDDDPRAVFAVAQSRVGQLQARHLADTGHTRLGWAGPAEPRLADFAVRRLTGVHTECARRGLAAPVVRDVDLDADSAADAVRAWRSAGVTAVAAYNDEVALAVLAGVRACGLSVPGDVAVVGVDDVPAGRLSDPALTTVAQDAAVQARAIATAVAAALDGSPPPAPDPAEVLRLVVRDSA</sequence>
<evidence type="ECO:0000259" key="4">
    <source>
        <dbReference type="PROSITE" id="PS50932"/>
    </source>
</evidence>
<dbReference type="Proteomes" id="UP000648663">
    <property type="component" value="Unassembled WGS sequence"/>
</dbReference>
<dbReference type="PANTHER" id="PTHR30146:SF153">
    <property type="entry name" value="LACTOSE OPERON REPRESSOR"/>
    <property type="match status" value="1"/>
</dbReference>
<dbReference type="EMBL" id="JAAMPA010000003">
    <property type="protein sequence ID" value="NIH69876.1"/>
    <property type="molecule type" value="Genomic_DNA"/>
</dbReference>
<reference evidence="5" key="4">
    <citation type="submission" date="2024-05" db="EMBL/GenBank/DDBJ databases">
        <authorList>
            <person name="Sun Q."/>
            <person name="Zhou Y."/>
        </authorList>
    </citation>
    <scope>NUCLEOTIDE SEQUENCE</scope>
    <source>
        <strain evidence="5">CGMCC 4.5581</strain>
    </source>
</reference>
<protein>
    <submittedName>
        <fullName evidence="6">DNA-binding LacI/PurR family transcriptional regulator</fullName>
    </submittedName>
    <submittedName>
        <fullName evidence="5">LacI family transcriptional regulator</fullName>
    </submittedName>
</protein>
<evidence type="ECO:0000256" key="3">
    <source>
        <dbReference type="ARBA" id="ARBA00023163"/>
    </source>
</evidence>
<dbReference type="PROSITE" id="PS50932">
    <property type="entry name" value="HTH_LACI_2"/>
    <property type="match status" value="1"/>
</dbReference>
<organism evidence="6 7">
    <name type="scientific">Modestobacter marinus</name>
    <dbReference type="NCBI Taxonomy" id="477641"/>
    <lineage>
        <taxon>Bacteria</taxon>
        <taxon>Bacillati</taxon>
        <taxon>Actinomycetota</taxon>
        <taxon>Actinomycetes</taxon>
        <taxon>Geodermatophilales</taxon>
        <taxon>Geodermatophilaceae</taxon>
        <taxon>Modestobacter</taxon>
    </lineage>
</organism>
<keyword evidence="2 6" id="KW-0238">DNA-binding</keyword>
<dbReference type="PANTHER" id="PTHR30146">
    <property type="entry name" value="LACI-RELATED TRANSCRIPTIONAL REPRESSOR"/>
    <property type="match status" value="1"/>
</dbReference>
<dbReference type="Gene3D" id="3.40.50.2300">
    <property type="match status" value="2"/>
</dbReference>
<dbReference type="SUPFAM" id="SSF53822">
    <property type="entry name" value="Periplasmic binding protein-like I"/>
    <property type="match status" value="1"/>
</dbReference>
<keyword evidence="1" id="KW-0805">Transcription regulation</keyword>
<evidence type="ECO:0000313" key="5">
    <source>
        <dbReference type="EMBL" id="GGL80881.1"/>
    </source>
</evidence>
<feature type="domain" description="HTH lacI-type" evidence="4">
    <location>
        <begin position="4"/>
        <end position="60"/>
    </location>
</feature>
<dbReference type="InterPro" id="IPR028082">
    <property type="entry name" value="Peripla_BP_I"/>
</dbReference>
<evidence type="ECO:0000313" key="7">
    <source>
        <dbReference type="Proteomes" id="UP000552836"/>
    </source>
</evidence>
<evidence type="ECO:0000313" key="6">
    <source>
        <dbReference type="EMBL" id="NIH69876.1"/>
    </source>
</evidence>
<dbReference type="GO" id="GO:0003700">
    <property type="term" value="F:DNA-binding transcription factor activity"/>
    <property type="evidence" value="ECO:0007669"/>
    <property type="project" value="TreeGrafter"/>
</dbReference>
<gene>
    <name evidence="6" type="ORF">FB380_004374</name>
    <name evidence="5" type="ORF">GCM10011589_41480</name>
</gene>
<dbReference type="EMBL" id="BMMI01000009">
    <property type="protein sequence ID" value="GGL80881.1"/>
    <property type="molecule type" value="Genomic_DNA"/>
</dbReference>
<proteinExistence type="predicted"/>
<dbReference type="InterPro" id="IPR010982">
    <property type="entry name" value="Lambda_DNA-bd_dom_sf"/>
</dbReference>
<dbReference type="Pfam" id="PF13377">
    <property type="entry name" value="Peripla_BP_3"/>
    <property type="match status" value="1"/>
</dbReference>
<dbReference type="Gene3D" id="1.10.260.40">
    <property type="entry name" value="lambda repressor-like DNA-binding domains"/>
    <property type="match status" value="1"/>
</dbReference>
<reference evidence="8" key="2">
    <citation type="journal article" date="2019" name="Int. J. Syst. Evol. Microbiol.">
        <title>The Global Catalogue of Microorganisms (GCM) 10K type strain sequencing project: providing services to taxonomists for standard genome sequencing and annotation.</title>
        <authorList>
            <consortium name="The Broad Institute Genomics Platform"/>
            <consortium name="The Broad Institute Genome Sequencing Center for Infectious Disease"/>
            <person name="Wu L."/>
            <person name="Ma J."/>
        </authorList>
    </citation>
    <scope>NUCLEOTIDE SEQUENCE [LARGE SCALE GENOMIC DNA]</scope>
    <source>
        <strain evidence="8">CGMCC 4.5581</strain>
    </source>
</reference>
<evidence type="ECO:0000256" key="1">
    <source>
        <dbReference type="ARBA" id="ARBA00023015"/>
    </source>
</evidence>